<dbReference type="PANTHER" id="PTHR45180">
    <property type="entry name" value="OS01G0307686 PROTEIN"/>
    <property type="match status" value="1"/>
</dbReference>
<dbReference type="CDD" id="cd02440">
    <property type="entry name" value="AdoMet_MTases"/>
    <property type="match status" value="1"/>
</dbReference>
<keyword evidence="2" id="KW-0489">Methyltransferase</keyword>
<dbReference type="STRING" id="4432.A0A1U7ZE33"/>
<dbReference type="eggNOG" id="KOG3010">
    <property type="taxonomic scope" value="Eukaryota"/>
</dbReference>
<proteinExistence type="predicted"/>
<dbReference type="AlphaFoldDB" id="A0A1U7ZE33"/>
<organism evidence="1 2">
    <name type="scientific">Nelumbo nucifera</name>
    <name type="common">Sacred lotus</name>
    <dbReference type="NCBI Taxonomy" id="4432"/>
    <lineage>
        <taxon>Eukaryota</taxon>
        <taxon>Viridiplantae</taxon>
        <taxon>Streptophyta</taxon>
        <taxon>Embryophyta</taxon>
        <taxon>Tracheophyta</taxon>
        <taxon>Spermatophyta</taxon>
        <taxon>Magnoliopsida</taxon>
        <taxon>Proteales</taxon>
        <taxon>Nelumbonaceae</taxon>
        <taxon>Nelumbo</taxon>
    </lineage>
</organism>
<evidence type="ECO:0000313" key="2">
    <source>
        <dbReference type="RefSeq" id="XP_010246243.1"/>
    </source>
</evidence>
<dbReference type="OrthoDB" id="10027013at2759"/>
<keyword evidence="1" id="KW-1185">Reference proteome</keyword>
<dbReference type="GO" id="GO:0032259">
    <property type="term" value="P:methylation"/>
    <property type="evidence" value="ECO:0007669"/>
    <property type="project" value="UniProtKB-KW"/>
</dbReference>
<protein>
    <submittedName>
        <fullName evidence="2">Methyltransferase DDB_G0268948</fullName>
    </submittedName>
</protein>
<reference evidence="2" key="1">
    <citation type="submission" date="2025-08" db="UniProtKB">
        <authorList>
            <consortium name="RefSeq"/>
        </authorList>
    </citation>
    <scope>IDENTIFICATION</scope>
</reference>
<dbReference type="Proteomes" id="UP000189703">
    <property type="component" value="Unplaced"/>
</dbReference>
<dbReference type="OMA" id="GPYWPAE"/>
<dbReference type="SUPFAM" id="SSF53335">
    <property type="entry name" value="S-adenosyl-L-methionine-dependent methyltransferases"/>
    <property type="match status" value="1"/>
</dbReference>
<dbReference type="PANTHER" id="PTHR45180:SF1">
    <property type="entry name" value="OS01G0307686 PROTEIN"/>
    <property type="match status" value="1"/>
</dbReference>
<dbReference type="InterPro" id="IPR013216">
    <property type="entry name" value="Methyltransf_11"/>
</dbReference>
<dbReference type="FunCoup" id="A0A1U7ZE33">
    <property type="interactions" value="156"/>
</dbReference>
<dbReference type="GO" id="GO:0008757">
    <property type="term" value="F:S-adenosylmethionine-dependent methyltransferase activity"/>
    <property type="evidence" value="ECO:0007669"/>
    <property type="project" value="InterPro"/>
</dbReference>
<accession>A0A1U7ZE33</accession>
<dbReference type="InterPro" id="IPR029063">
    <property type="entry name" value="SAM-dependent_MTases_sf"/>
</dbReference>
<name>A0A1U7ZE33_NELNU</name>
<gene>
    <name evidence="2" type="primary">LOC104589581</name>
</gene>
<dbReference type="RefSeq" id="XP_010246243.1">
    <property type="nucleotide sequence ID" value="XM_010247941.2"/>
</dbReference>
<keyword evidence="2" id="KW-0808">Transferase</keyword>
<sequence>MADLFNVQAKQYSETRPSYPPELFQFISSKTPSHNLAWDVGTGSGQSAKSLAGIYKNVVATDTSQEQLAFASKLPNIRYQQTLPIMSIDEVEQQVARQASVDVVTVAQALHWIDLPNFYQQVNWVLKRPHGVIAVWCYIEPEVSDSVDDVFWRVYRESGPYWAPARKLVDDKYQSIHFPFEPVEGTDHTGPFKFESNQSMNLDIYLTYIRSWSAYQTARKAGVELLREDVIEDFKRAWGDDGRSEKVVRFPVYLRMGKVGAR</sequence>
<dbReference type="KEGG" id="nnu:104589581"/>
<dbReference type="Pfam" id="PF08241">
    <property type="entry name" value="Methyltransf_11"/>
    <property type="match status" value="1"/>
</dbReference>
<dbReference type="Gene3D" id="3.40.50.150">
    <property type="entry name" value="Vaccinia Virus protein VP39"/>
    <property type="match status" value="1"/>
</dbReference>
<evidence type="ECO:0000313" key="1">
    <source>
        <dbReference type="Proteomes" id="UP000189703"/>
    </source>
</evidence>
<dbReference type="GeneID" id="104589581"/>